<evidence type="ECO:0000259" key="1">
    <source>
        <dbReference type="Pfam" id="PF06452"/>
    </source>
</evidence>
<dbReference type="GO" id="GO:0004553">
    <property type="term" value="F:hydrolase activity, hydrolyzing O-glycosyl compounds"/>
    <property type="evidence" value="ECO:0007669"/>
    <property type="project" value="InterPro"/>
</dbReference>
<organism evidence="2 3">
    <name type="scientific">Aestuariibaculum suncheonense</name>
    <dbReference type="NCBI Taxonomy" id="1028745"/>
    <lineage>
        <taxon>Bacteria</taxon>
        <taxon>Pseudomonadati</taxon>
        <taxon>Bacteroidota</taxon>
        <taxon>Flavobacteriia</taxon>
        <taxon>Flavobacteriales</taxon>
        <taxon>Flavobacteriaceae</taxon>
    </lineage>
</organism>
<dbReference type="SUPFAM" id="SSF49344">
    <property type="entry name" value="CBD9-like"/>
    <property type="match status" value="1"/>
</dbReference>
<dbReference type="GO" id="GO:0016052">
    <property type="term" value="P:carbohydrate catabolic process"/>
    <property type="evidence" value="ECO:0007669"/>
    <property type="project" value="InterPro"/>
</dbReference>
<keyword evidence="3" id="KW-1185">Reference proteome</keyword>
<dbReference type="AlphaFoldDB" id="A0A8J6QF06"/>
<name>A0A8J6QF06_9FLAO</name>
<evidence type="ECO:0000313" key="2">
    <source>
        <dbReference type="EMBL" id="MBD0835670.1"/>
    </source>
</evidence>
<reference evidence="2" key="1">
    <citation type="journal article" date="2013" name="Int. J. Syst. Evol. Microbiol.">
        <title>Aestuariibaculum suncheonense gen. nov., sp. nov., a marine bacterium of the family Flavobacteriaceae isolated from a tidal flat and emended descriptions of the genera Gaetbulibacter and Tamlana.</title>
        <authorList>
            <person name="Jeong S.H."/>
            <person name="Park M.S."/>
            <person name="Jin H.M."/>
            <person name="Lee K."/>
            <person name="Park W."/>
            <person name="Jeon C.O."/>
        </authorList>
    </citation>
    <scope>NUCLEOTIDE SEQUENCE</scope>
    <source>
        <strain evidence="2">SC17</strain>
    </source>
</reference>
<comment type="caution">
    <text evidence="2">The sequence shown here is derived from an EMBL/GenBank/DDBJ whole genome shotgun (WGS) entry which is preliminary data.</text>
</comment>
<sequence length="221" mass="25887">MSTGLMNNKKEYTVIHIDKNQLRINGRGDSALWNQANHLTDFNSSWNDEQNHKVEFKALHDDENLYVSFKVCDSNIYVNTKNNSIESIASSDRVELFFNIDDKLTPYYCLEIDPTPRVLDFKANYYRSFDYDWNWPKDHIQVKSIVKANYFVVEVVISKESLLNLGLLKAERIQTGIYRAKYNRTKDGIMEPTWITWVDPDTDEPDFHVSSSFGILLLQER</sequence>
<accession>A0A8J6QF06</accession>
<dbReference type="GO" id="GO:0030246">
    <property type="term" value="F:carbohydrate binding"/>
    <property type="evidence" value="ECO:0007669"/>
    <property type="project" value="InterPro"/>
</dbReference>
<protein>
    <submittedName>
        <fullName evidence="2">Carbohydrate-binding family 9-like protein</fullName>
    </submittedName>
</protein>
<proteinExistence type="predicted"/>
<reference evidence="2" key="2">
    <citation type="submission" date="2020-09" db="EMBL/GenBank/DDBJ databases">
        <authorList>
            <person name="Wu Z."/>
        </authorList>
    </citation>
    <scope>NUCLEOTIDE SEQUENCE</scope>
    <source>
        <strain evidence="2">SC17</strain>
    </source>
</reference>
<dbReference type="RefSeq" id="WP_188216161.1">
    <property type="nucleotide sequence ID" value="NZ_BAABGH010000011.1"/>
</dbReference>
<dbReference type="Pfam" id="PF06452">
    <property type="entry name" value="CBM9_1"/>
    <property type="match status" value="1"/>
</dbReference>
<gene>
    <name evidence="2" type="ORF">ICJ84_09495</name>
</gene>
<feature type="domain" description="Carbohydrate-binding" evidence="1">
    <location>
        <begin position="24"/>
        <end position="220"/>
    </location>
</feature>
<dbReference type="CDD" id="cd09620">
    <property type="entry name" value="CBM9_like_3"/>
    <property type="match status" value="1"/>
</dbReference>
<dbReference type="InterPro" id="IPR010502">
    <property type="entry name" value="Carb-bd_dom_fam9"/>
</dbReference>
<evidence type="ECO:0000313" key="3">
    <source>
        <dbReference type="Proteomes" id="UP000602057"/>
    </source>
</evidence>
<dbReference type="Proteomes" id="UP000602057">
    <property type="component" value="Unassembled WGS sequence"/>
</dbReference>
<dbReference type="EMBL" id="JACVXC010000003">
    <property type="protein sequence ID" value="MBD0835670.1"/>
    <property type="molecule type" value="Genomic_DNA"/>
</dbReference>
<dbReference type="Gene3D" id="2.60.40.1190">
    <property type="match status" value="1"/>
</dbReference>